<dbReference type="EMBL" id="MU006316">
    <property type="protein sequence ID" value="KAF2848692.1"/>
    <property type="molecule type" value="Genomic_DNA"/>
</dbReference>
<organism evidence="2 3">
    <name type="scientific">Plenodomus tracheiphilus IPT5</name>
    <dbReference type="NCBI Taxonomy" id="1408161"/>
    <lineage>
        <taxon>Eukaryota</taxon>
        <taxon>Fungi</taxon>
        <taxon>Dikarya</taxon>
        <taxon>Ascomycota</taxon>
        <taxon>Pezizomycotina</taxon>
        <taxon>Dothideomycetes</taxon>
        <taxon>Pleosporomycetidae</taxon>
        <taxon>Pleosporales</taxon>
        <taxon>Pleosporineae</taxon>
        <taxon>Leptosphaeriaceae</taxon>
        <taxon>Plenodomus</taxon>
    </lineage>
</organism>
<dbReference type="AlphaFoldDB" id="A0A6A7AZZ2"/>
<gene>
    <name evidence="2" type="ORF">T440DRAFT_519846</name>
</gene>
<sequence length="698" mass="78639">MSFCSVCEHLPFRDLFGFRPEGYIGPDPFQHFLRPELGDYPGNELRPFIKWHMSIAQLQSNGETCAFCDMIISNLQTSYHYRTNVKVGDDRAVWLSSRSDATILSVYLGDERPRVKISGNFWFSTTPDSPVADFIIKHDVIASSIHPMVLGKIEDWLEQCNNTHESCSRVDAHELPLPTRLLDLGSLPDKKALCDAGGDPKRLLDITSLKLVELPPGSKGLYVALSYCWGKTLAYTTTSKNLAQHKQDGGITYVSLPKTIQDAIFLVRRLGFRYLWADCVCIVQDDTADWEQEASRMSDVYTNAAFTIAATRASHCGEGFLQPRDVKDRKVISFPDKYGSFDLHSYYDDLTAFPGSMDVVVDDEVAMRKNGPLLDRVWCFQERVLATRTIHFASDQMYWECPDHMEEEKGYTRENTEYILRNIANGLKIAMHSEHAKLQTDTDTKPHDAAEGGRRAWYRMLEGYTSRDMTYQSDKLPALSGVLSALQKMTGDICYVGIWKSWFLKGLLWRLQVPDQDSYVFTPRKAHRVDKWRAPSWSFASLEGVVVYNLLENDPGRELCTSLEECIVVPKGKNPLGELESGFAKLKGPVTTLYDVASDATSLGRTCTVRMTEGLEADGSVYFDLELHNQCEVLMITPHTGLAIVPVGAEEGVYVRVGAVSVYRKPGNGVEAKEPAFEYRDRFLCAADYPRARSLTLV</sequence>
<dbReference type="OrthoDB" id="5125733at2759"/>
<evidence type="ECO:0000313" key="3">
    <source>
        <dbReference type="Proteomes" id="UP000799423"/>
    </source>
</evidence>
<dbReference type="Proteomes" id="UP000799423">
    <property type="component" value="Unassembled WGS sequence"/>
</dbReference>
<evidence type="ECO:0000313" key="2">
    <source>
        <dbReference type="EMBL" id="KAF2848692.1"/>
    </source>
</evidence>
<dbReference type="PANTHER" id="PTHR33112">
    <property type="entry name" value="DOMAIN PROTEIN, PUTATIVE-RELATED"/>
    <property type="match status" value="1"/>
</dbReference>
<protein>
    <submittedName>
        <fullName evidence="2">HET-domain-containing protein</fullName>
    </submittedName>
</protein>
<feature type="domain" description="Heterokaryon incompatibility" evidence="1">
    <location>
        <begin position="222"/>
        <end position="382"/>
    </location>
</feature>
<evidence type="ECO:0000259" key="1">
    <source>
        <dbReference type="Pfam" id="PF06985"/>
    </source>
</evidence>
<keyword evidence="3" id="KW-1185">Reference proteome</keyword>
<dbReference type="InterPro" id="IPR010730">
    <property type="entry name" value="HET"/>
</dbReference>
<name>A0A6A7AZZ2_9PLEO</name>
<proteinExistence type="predicted"/>
<reference evidence="2" key="1">
    <citation type="submission" date="2020-01" db="EMBL/GenBank/DDBJ databases">
        <authorList>
            <consortium name="DOE Joint Genome Institute"/>
            <person name="Haridas S."/>
            <person name="Albert R."/>
            <person name="Binder M."/>
            <person name="Bloem J."/>
            <person name="Labutti K."/>
            <person name="Salamov A."/>
            <person name="Andreopoulos B."/>
            <person name="Baker S.E."/>
            <person name="Barry K."/>
            <person name="Bills G."/>
            <person name="Bluhm B.H."/>
            <person name="Cannon C."/>
            <person name="Castanera R."/>
            <person name="Culley D.E."/>
            <person name="Daum C."/>
            <person name="Ezra D."/>
            <person name="Gonzalez J.B."/>
            <person name="Henrissat B."/>
            <person name="Kuo A."/>
            <person name="Liang C."/>
            <person name="Lipzen A."/>
            <person name="Lutzoni F."/>
            <person name="Magnuson J."/>
            <person name="Mondo S."/>
            <person name="Nolan M."/>
            <person name="Ohm R."/>
            <person name="Pangilinan J."/>
            <person name="Park H.-J."/>
            <person name="Ramirez L."/>
            <person name="Alfaro M."/>
            <person name="Sun H."/>
            <person name="Tritt A."/>
            <person name="Yoshinaga Y."/>
            <person name="Zwiers L.-H."/>
            <person name="Turgeon B.G."/>
            <person name="Goodwin S.B."/>
            <person name="Spatafora J.W."/>
            <person name="Crous P.W."/>
            <person name="Grigoriev I.V."/>
        </authorList>
    </citation>
    <scope>NUCLEOTIDE SEQUENCE</scope>
    <source>
        <strain evidence="2">IPT5</strain>
    </source>
</reference>
<dbReference type="Pfam" id="PF06985">
    <property type="entry name" value="HET"/>
    <property type="match status" value="1"/>
</dbReference>
<dbReference type="PANTHER" id="PTHR33112:SF16">
    <property type="entry name" value="HETEROKARYON INCOMPATIBILITY DOMAIN-CONTAINING PROTEIN"/>
    <property type="match status" value="1"/>
</dbReference>
<accession>A0A6A7AZZ2</accession>